<comment type="caution">
    <text evidence="2">The sequence shown here is derived from an EMBL/GenBank/DDBJ whole genome shotgun (WGS) entry which is preliminary data.</text>
</comment>
<proteinExistence type="predicted"/>
<keyword evidence="3" id="KW-1185">Reference proteome</keyword>
<sequence>MQGNNLIWIGLFCCLVALAIQVFPNAAFNIGVEIGASWLVFGFGIFLILVGALIATAGRRGPR</sequence>
<evidence type="ECO:0000256" key="1">
    <source>
        <dbReference type="SAM" id="Phobius"/>
    </source>
</evidence>
<evidence type="ECO:0000313" key="2">
    <source>
        <dbReference type="EMBL" id="MEX6632408.1"/>
    </source>
</evidence>
<dbReference type="EMBL" id="JBEHZE010000001">
    <property type="protein sequence ID" value="MEX6632408.1"/>
    <property type="molecule type" value="Genomic_DNA"/>
</dbReference>
<feature type="transmembrane region" description="Helical" evidence="1">
    <location>
        <begin position="35"/>
        <end position="57"/>
    </location>
</feature>
<accession>A0ABV3Z1M2</accession>
<protein>
    <submittedName>
        <fullName evidence="2">Uncharacterized protein</fullName>
    </submittedName>
</protein>
<reference evidence="2 3" key="1">
    <citation type="submission" date="2024-05" db="EMBL/GenBank/DDBJ databases">
        <title>Three bacterial strains, DH-69, EH-24, and ECK-19 isolated from coastal sediments.</title>
        <authorList>
            <person name="Ye Y.-Q."/>
            <person name="Du Z.-J."/>
        </authorList>
    </citation>
    <scope>NUCLEOTIDE SEQUENCE [LARGE SCALE GENOMIC DNA]</scope>
    <source>
        <strain evidence="2 3">ECK-19</strain>
    </source>
</reference>
<evidence type="ECO:0000313" key="3">
    <source>
        <dbReference type="Proteomes" id="UP001560685"/>
    </source>
</evidence>
<name>A0ABV3Z1M2_9PROT</name>
<keyword evidence="1" id="KW-0812">Transmembrane</keyword>
<dbReference type="Proteomes" id="UP001560685">
    <property type="component" value="Unassembled WGS sequence"/>
</dbReference>
<organism evidence="2 3">
    <name type="scientific">Hyphococcus lacteus</name>
    <dbReference type="NCBI Taxonomy" id="3143536"/>
    <lineage>
        <taxon>Bacteria</taxon>
        <taxon>Pseudomonadati</taxon>
        <taxon>Pseudomonadota</taxon>
        <taxon>Alphaproteobacteria</taxon>
        <taxon>Parvularculales</taxon>
        <taxon>Parvularculaceae</taxon>
        <taxon>Hyphococcus</taxon>
    </lineage>
</organism>
<keyword evidence="1" id="KW-0472">Membrane</keyword>
<gene>
    <name evidence="2" type="ORF">ABFZ84_02510</name>
</gene>
<dbReference type="RefSeq" id="WP_369312332.1">
    <property type="nucleotide sequence ID" value="NZ_JBEHZE010000001.1"/>
</dbReference>
<keyword evidence="1" id="KW-1133">Transmembrane helix</keyword>